<feature type="non-terminal residue" evidence="1">
    <location>
        <position position="1"/>
    </location>
</feature>
<dbReference type="AlphaFoldDB" id="E1ZV49"/>
<accession>E1ZV49</accession>
<dbReference type="Proteomes" id="UP000000311">
    <property type="component" value="Unassembled WGS sequence"/>
</dbReference>
<name>E1ZV49_CAMFO</name>
<evidence type="ECO:0000313" key="2">
    <source>
        <dbReference type="Proteomes" id="UP000000311"/>
    </source>
</evidence>
<dbReference type="OMA" id="WGHLETE"/>
<dbReference type="OrthoDB" id="7555448at2759"/>
<protein>
    <submittedName>
        <fullName evidence="1">Transposable element Tcb1 transposase</fullName>
    </submittedName>
</protein>
<reference evidence="1 2" key="1">
    <citation type="journal article" date="2010" name="Science">
        <title>Genomic comparison of the ants Camponotus floridanus and Harpegnathos saltator.</title>
        <authorList>
            <person name="Bonasio R."/>
            <person name="Zhang G."/>
            <person name="Ye C."/>
            <person name="Mutti N.S."/>
            <person name="Fang X."/>
            <person name="Qin N."/>
            <person name="Donahue G."/>
            <person name="Yang P."/>
            <person name="Li Q."/>
            <person name="Li C."/>
            <person name="Zhang P."/>
            <person name="Huang Z."/>
            <person name="Berger S.L."/>
            <person name="Reinberg D."/>
            <person name="Wang J."/>
            <person name="Liebig J."/>
        </authorList>
    </citation>
    <scope>NUCLEOTIDE SEQUENCE [LARGE SCALE GENOMIC DNA]</scope>
    <source>
        <strain evidence="2">C129</strain>
    </source>
</reference>
<sequence length="71" mass="8335">TQSPDLNPIENLWSILDEKIDKTGVTNKENYFAALRRTWEELDEKYLQNLVESMPRRLQAVIKAKGSHTKY</sequence>
<dbReference type="STRING" id="104421.E1ZV49"/>
<evidence type="ECO:0000313" key="1">
    <source>
        <dbReference type="EMBL" id="EFN74908.1"/>
    </source>
</evidence>
<gene>
    <name evidence="1" type="ORF">EAG_09427</name>
</gene>
<keyword evidence="2" id="KW-1185">Reference proteome</keyword>
<dbReference type="Gene3D" id="3.30.420.10">
    <property type="entry name" value="Ribonuclease H-like superfamily/Ribonuclease H"/>
    <property type="match status" value="1"/>
</dbReference>
<feature type="non-terminal residue" evidence="1">
    <location>
        <position position="71"/>
    </location>
</feature>
<proteinExistence type="predicted"/>
<dbReference type="InterPro" id="IPR036397">
    <property type="entry name" value="RNaseH_sf"/>
</dbReference>
<dbReference type="EMBL" id="GL434441">
    <property type="protein sequence ID" value="EFN74908.1"/>
    <property type="molecule type" value="Genomic_DNA"/>
</dbReference>
<organism evidence="2">
    <name type="scientific">Camponotus floridanus</name>
    <name type="common">Florida carpenter ant</name>
    <dbReference type="NCBI Taxonomy" id="104421"/>
    <lineage>
        <taxon>Eukaryota</taxon>
        <taxon>Metazoa</taxon>
        <taxon>Ecdysozoa</taxon>
        <taxon>Arthropoda</taxon>
        <taxon>Hexapoda</taxon>
        <taxon>Insecta</taxon>
        <taxon>Pterygota</taxon>
        <taxon>Neoptera</taxon>
        <taxon>Endopterygota</taxon>
        <taxon>Hymenoptera</taxon>
        <taxon>Apocrita</taxon>
        <taxon>Aculeata</taxon>
        <taxon>Formicoidea</taxon>
        <taxon>Formicidae</taxon>
        <taxon>Formicinae</taxon>
        <taxon>Camponotus</taxon>
    </lineage>
</organism>
<dbReference type="GO" id="GO:0003676">
    <property type="term" value="F:nucleic acid binding"/>
    <property type="evidence" value="ECO:0007669"/>
    <property type="project" value="InterPro"/>
</dbReference>
<dbReference type="InParanoid" id="E1ZV49"/>